<dbReference type="PANTHER" id="PTHR34937">
    <property type="entry name" value="OS08G0559800 PROTEIN"/>
    <property type="match status" value="1"/>
</dbReference>
<reference evidence="3" key="1">
    <citation type="submission" date="2013-01" db="EMBL/GenBank/DDBJ databases">
        <title>Draft Genome Sequence of a Mulberry Tree, Morus notabilis C.K. Schneid.</title>
        <authorList>
            <person name="He N."/>
            <person name="Zhao S."/>
        </authorList>
    </citation>
    <scope>NUCLEOTIDE SEQUENCE</scope>
</reference>
<dbReference type="AlphaFoldDB" id="W9S7G9"/>
<keyword evidence="3" id="KW-1185">Reference proteome</keyword>
<sequence>MENPSETLPADVSDSSPSLGEFSGHDLCVELESLQAKSLAMEDTLNLLRRERDEALAQTADLIVVVGVISSEKDSLLDRLSGIEAYVREKQEEFAARIQRLENEAGIFGERIEELEIARERSSDFLLKFSDSVRSVKESLCRIINNVAATNGVKISDLIGIESDLNEELRMITRLSSEAEEKVNEYIEIRKKEKRELENSVVSLTEENRDINNLLRVALLEKEAVERKLKGNSEHKRVAILEMAERGLQRAGFGFMMGSGNAKQFSESLGAKSDSSECEEEIVSLASTVERIMKNLRIEITQLRRSLEESRSDTERLQSLTEKQAQYIAENMMYIKELEERERALAQNVVEELLMEIKETEAEVARWREACELEVEAGKLVIGERDKVIAILKQELEKNKAALDISNGKLKLKEELAAAAMAAQAAAEKSLELADSRAVGLRERIEELSRQLEEAESRERSSRRVRHICWPWRALKANAM</sequence>
<dbReference type="eggNOG" id="ENOG502QUP5">
    <property type="taxonomic scope" value="Eukaryota"/>
</dbReference>
<dbReference type="Proteomes" id="UP000030645">
    <property type="component" value="Unassembled WGS sequence"/>
</dbReference>
<dbReference type="STRING" id="981085.W9S7G9"/>
<protein>
    <submittedName>
        <fullName evidence="2">Uncharacterized protein</fullName>
    </submittedName>
</protein>
<keyword evidence="1" id="KW-0175">Coiled coil</keyword>
<organism evidence="2 3">
    <name type="scientific">Morus notabilis</name>
    <dbReference type="NCBI Taxonomy" id="981085"/>
    <lineage>
        <taxon>Eukaryota</taxon>
        <taxon>Viridiplantae</taxon>
        <taxon>Streptophyta</taxon>
        <taxon>Embryophyta</taxon>
        <taxon>Tracheophyta</taxon>
        <taxon>Spermatophyta</taxon>
        <taxon>Magnoliopsida</taxon>
        <taxon>eudicotyledons</taxon>
        <taxon>Gunneridae</taxon>
        <taxon>Pentapetalae</taxon>
        <taxon>rosids</taxon>
        <taxon>fabids</taxon>
        <taxon>Rosales</taxon>
        <taxon>Moraceae</taxon>
        <taxon>Moreae</taxon>
        <taxon>Morus</taxon>
    </lineage>
</organism>
<evidence type="ECO:0000256" key="1">
    <source>
        <dbReference type="SAM" id="Coils"/>
    </source>
</evidence>
<feature type="coiled-coil region" evidence="1">
    <location>
        <begin position="286"/>
        <end position="370"/>
    </location>
</feature>
<evidence type="ECO:0000313" key="3">
    <source>
        <dbReference type="Proteomes" id="UP000030645"/>
    </source>
</evidence>
<accession>W9S7G9</accession>
<proteinExistence type="predicted"/>
<feature type="coiled-coil region" evidence="1">
    <location>
        <begin position="431"/>
        <end position="465"/>
    </location>
</feature>
<name>W9S7G9_9ROSA</name>
<feature type="coiled-coil region" evidence="1">
    <location>
        <begin position="165"/>
        <end position="214"/>
    </location>
</feature>
<dbReference type="EMBL" id="KE345856">
    <property type="protein sequence ID" value="EXC19147.1"/>
    <property type="molecule type" value="Genomic_DNA"/>
</dbReference>
<evidence type="ECO:0000313" key="2">
    <source>
        <dbReference type="EMBL" id="EXC19147.1"/>
    </source>
</evidence>
<dbReference type="PANTHER" id="PTHR34937:SF2">
    <property type="entry name" value="OS08G0559800 PROTEIN"/>
    <property type="match status" value="1"/>
</dbReference>
<dbReference type="InterPro" id="IPR040300">
    <property type="entry name" value="At3g49055-like"/>
</dbReference>
<gene>
    <name evidence="2" type="ORF">L484_006512</name>
</gene>